<dbReference type="GO" id="GO:0042393">
    <property type="term" value="F:histone binding"/>
    <property type="evidence" value="ECO:0007669"/>
    <property type="project" value="TreeGrafter"/>
</dbReference>
<keyword evidence="1" id="KW-0677">Repeat</keyword>
<dbReference type="AlphaFoldDB" id="A0A6H5GDQ8"/>
<feature type="coiled-coil region" evidence="3">
    <location>
        <begin position="480"/>
        <end position="529"/>
    </location>
</feature>
<organism evidence="5 6">
    <name type="scientific">Nesidiocoris tenuis</name>
    <dbReference type="NCBI Taxonomy" id="355587"/>
    <lineage>
        <taxon>Eukaryota</taxon>
        <taxon>Metazoa</taxon>
        <taxon>Ecdysozoa</taxon>
        <taxon>Arthropoda</taxon>
        <taxon>Hexapoda</taxon>
        <taxon>Insecta</taxon>
        <taxon>Pterygota</taxon>
        <taxon>Neoptera</taxon>
        <taxon>Paraneoptera</taxon>
        <taxon>Hemiptera</taxon>
        <taxon>Heteroptera</taxon>
        <taxon>Panheteroptera</taxon>
        <taxon>Cimicomorpha</taxon>
        <taxon>Miridae</taxon>
        <taxon>Dicyphina</taxon>
        <taxon>Nesidiocoris</taxon>
    </lineage>
</organism>
<dbReference type="Proteomes" id="UP000479000">
    <property type="component" value="Unassembled WGS sequence"/>
</dbReference>
<evidence type="ECO:0000313" key="6">
    <source>
        <dbReference type="Proteomes" id="UP000479000"/>
    </source>
</evidence>
<evidence type="ECO:0000256" key="4">
    <source>
        <dbReference type="SAM" id="MobiDB-lite"/>
    </source>
</evidence>
<reference evidence="5 6" key="1">
    <citation type="submission" date="2020-02" db="EMBL/GenBank/DDBJ databases">
        <authorList>
            <person name="Ferguson B K."/>
        </authorList>
    </citation>
    <scope>NUCLEOTIDE SEQUENCE [LARGE SCALE GENOMIC DNA]</scope>
</reference>
<sequence length="723" mass="78267">MAHEENRTAESAQASIISRLSRHSAKCEKIVEVLKQDSAPSKLDADALKVDVSEESKKETEEPKAEEMSEAKTLPVQEGDKKENTVDDAADLEKEKVSPVPEEKNNVPNQTSVETTADTPSEAKPVEEPAKKVGDTEEVAKVEDSSKPEPAEDKPAEASPVTNGAAENGGAVNGSNKEEPTLVKSDGSKDRMEVDSKPSEASAASSDPASAPMESDSVPAEAVPASTEPTPVSAESGSASAEPGQASSAVPTSEDIAKIEELRQEGMGHLLRKNYFAAADSFGKVLEVQAPLYGELSEKLAETYFLYGTAMLEYGKTECNVLGEEVAKKDAEEDDDEEEEEMEVDGEPAEEAGEAKEADAEPETAKSVNGDDNGDKAAEDAEKTVDGKEEDEESFCVAWEMLELAKTTFTKAKNQKRLADTLMKLGDVGIETGKPEAIAEMLQALEVRKSTFPPHHRIIPETHYTIGCAYAFFQIYDEAADQFTESKKCLQERIESLANSENKEDIDEIEEMKKIIPEIEERIKDMLESKKDASKIKETPADEGESSSQPTVKPASDDKPVTNISHLIKRKRTVDDVAAERAAKISRAEEVPKPEEESAPKIVSPDEPKPTEKTSVVDKAEEVKKVEETDGKPEKMEVAEKSAEKSEETVEKSEEKPVEKSGEKIEVVENSEAKPEVVEKTEEKLEAEKSDAANADKSTATPTEKSAGESAAAANQDVAMDQS</sequence>
<evidence type="ECO:0008006" key="7">
    <source>
        <dbReference type="Google" id="ProtNLM"/>
    </source>
</evidence>
<accession>A0A6H5GDQ8</accession>
<keyword evidence="6" id="KW-1185">Reference proteome</keyword>
<feature type="region of interest" description="Disordered" evidence="4">
    <location>
        <begin position="531"/>
        <end position="723"/>
    </location>
</feature>
<feature type="compositionally biased region" description="Basic and acidic residues" evidence="4">
    <location>
        <begin position="43"/>
        <end position="70"/>
    </location>
</feature>
<dbReference type="EMBL" id="CADCXU010010429">
    <property type="protein sequence ID" value="CAB0001148.1"/>
    <property type="molecule type" value="Genomic_DNA"/>
</dbReference>
<feature type="compositionally biased region" description="Basic and acidic residues" evidence="4">
    <location>
        <begin position="531"/>
        <end position="540"/>
    </location>
</feature>
<feature type="compositionally biased region" description="Basic and acidic residues" evidence="4">
    <location>
        <begin position="176"/>
        <end position="198"/>
    </location>
</feature>
<dbReference type="GO" id="GO:0005654">
    <property type="term" value="C:nucleoplasm"/>
    <property type="evidence" value="ECO:0007669"/>
    <property type="project" value="TreeGrafter"/>
</dbReference>
<evidence type="ECO:0000256" key="1">
    <source>
        <dbReference type="ARBA" id="ARBA00022737"/>
    </source>
</evidence>
<evidence type="ECO:0000256" key="2">
    <source>
        <dbReference type="ARBA" id="ARBA00022803"/>
    </source>
</evidence>
<feature type="region of interest" description="Disordered" evidence="4">
    <location>
        <begin position="326"/>
        <end position="392"/>
    </location>
</feature>
<dbReference type="GO" id="GO:0034080">
    <property type="term" value="P:CENP-A containing chromatin assembly"/>
    <property type="evidence" value="ECO:0007669"/>
    <property type="project" value="TreeGrafter"/>
</dbReference>
<dbReference type="GO" id="GO:0006335">
    <property type="term" value="P:DNA replication-dependent chromatin assembly"/>
    <property type="evidence" value="ECO:0007669"/>
    <property type="project" value="TreeGrafter"/>
</dbReference>
<feature type="compositionally biased region" description="Basic and acidic residues" evidence="4">
    <location>
        <begin position="373"/>
        <end position="387"/>
    </location>
</feature>
<dbReference type="SUPFAM" id="SSF48452">
    <property type="entry name" value="TPR-like"/>
    <property type="match status" value="1"/>
</dbReference>
<feature type="compositionally biased region" description="Low complexity" evidence="4">
    <location>
        <begin position="233"/>
        <end position="249"/>
    </location>
</feature>
<dbReference type="Gene3D" id="1.25.40.10">
    <property type="entry name" value="Tetratricopeptide repeat domain"/>
    <property type="match status" value="1"/>
</dbReference>
<feature type="compositionally biased region" description="Basic and acidic residues" evidence="4">
    <location>
        <begin position="573"/>
        <end position="691"/>
    </location>
</feature>
<keyword evidence="2" id="KW-0802">TPR repeat</keyword>
<gene>
    <name evidence="5" type="ORF">NTEN_LOCUS6935</name>
</gene>
<dbReference type="InterPro" id="IPR051730">
    <property type="entry name" value="NASP-like"/>
</dbReference>
<feature type="region of interest" description="Disordered" evidence="4">
    <location>
        <begin position="35"/>
        <end position="253"/>
    </location>
</feature>
<evidence type="ECO:0000256" key="3">
    <source>
        <dbReference type="SAM" id="Coils"/>
    </source>
</evidence>
<feature type="compositionally biased region" description="Acidic residues" evidence="4">
    <location>
        <begin position="332"/>
        <end position="352"/>
    </location>
</feature>
<dbReference type="PANTHER" id="PTHR15081">
    <property type="entry name" value="NUCLEAR AUTOANTIGENIC SPERM PROTEIN NASP -RELATED"/>
    <property type="match status" value="1"/>
</dbReference>
<proteinExistence type="predicted"/>
<keyword evidence="3" id="KW-0175">Coiled coil</keyword>
<feature type="compositionally biased region" description="Basic and acidic residues" evidence="4">
    <location>
        <begin position="78"/>
        <end position="105"/>
    </location>
</feature>
<dbReference type="OrthoDB" id="5587616at2759"/>
<protein>
    <recommendedName>
        <fullName evidence="7">Tetratricopeptide SHNi-TPR domain-containing protein</fullName>
    </recommendedName>
</protein>
<feature type="compositionally biased region" description="Low complexity" evidence="4">
    <location>
        <begin position="199"/>
        <end position="217"/>
    </location>
</feature>
<feature type="compositionally biased region" description="Low complexity" evidence="4">
    <location>
        <begin position="163"/>
        <end position="175"/>
    </location>
</feature>
<dbReference type="PANTHER" id="PTHR15081:SF1">
    <property type="entry name" value="NUCLEAR AUTOANTIGENIC SPERM PROTEIN"/>
    <property type="match status" value="1"/>
</dbReference>
<evidence type="ECO:0000313" key="5">
    <source>
        <dbReference type="EMBL" id="CAB0001148.1"/>
    </source>
</evidence>
<feature type="compositionally biased region" description="Basic and acidic residues" evidence="4">
    <location>
        <begin position="124"/>
        <end position="156"/>
    </location>
</feature>
<name>A0A6H5GDQ8_9HEMI</name>
<feature type="compositionally biased region" description="Polar residues" evidence="4">
    <location>
        <begin position="106"/>
        <end position="119"/>
    </location>
</feature>
<dbReference type="InterPro" id="IPR011990">
    <property type="entry name" value="TPR-like_helical_dom_sf"/>
</dbReference>